<evidence type="ECO:0000313" key="16">
    <source>
        <dbReference type="Proteomes" id="UP001529338"/>
    </source>
</evidence>
<evidence type="ECO:0000256" key="11">
    <source>
        <dbReference type="SAM" id="MobiDB-lite"/>
    </source>
</evidence>
<dbReference type="RefSeq" id="WP_289454089.1">
    <property type="nucleotide sequence ID" value="NZ_JAUCGQ010000001.1"/>
</dbReference>
<evidence type="ECO:0000256" key="12">
    <source>
        <dbReference type="SAM" id="Phobius"/>
    </source>
</evidence>
<dbReference type="SMART" id="SM00388">
    <property type="entry name" value="HisKA"/>
    <property type="match status" value="1"/>
</dbReference>
<keyword evidence="4" id="KW-0597">Phosphoprotein</keyword>
<accession>A0ABT7SE58</accession>
<dbReference type="Pfam" id="PF02518">
    <property type="entry name" value="HATPase_c"/>
    <property type="match status" value="1"/>
</dbReference>
<dbReference type="InterPro" id="IPR003594">
    <property type="entry name" value="HATPase_dom"/>
</dbReference>
<sequence>MSRSAARGAHVRGFADARSVRHEDVARDGWRGTRMTVRARIIAAVVALSAVTVMTAGATAFLLQVREADAATDSSLARAVLGLRTVEDRADPTTGQPFQTVDRLLNEAVRSRVPGPHEGIVTLLNGRLSWGPATETRSLPLGDDKPLLANLARLPTRGPVVTATVRTPVTQYRYVAVPVHVASDPGSTGLFVVAFDRSAQVRALRGTFVTYSLVGLGALVVIGAVAWLLVGRLLRPVRLLGDTARRITESDLSERIEVTGADDLSELGRTFNAMLDRLERAFSSQRELLDDVSHELRTPLTIVRGHLELVDPDDAEDVRSTQALSLDELDRMQRLVDDLMTLATADRPDFVRLAPVDIGRLTDDVHDKARGLGDRRWLVAARADVTAQVDAQRVTQAWLQLLANAQRYSTPGSIVRLGSEVRDERLLLWVRDEGTGVPPEEVDRIFARFHRGRADRSAHGAGLGLPIVAAIARAHHGRVFLEQPPDGSQPGVVFVLDLPLVDPATDAEPDPDTDTDPSDLELAERR</sequence>
<keyword evidence="15" id="KW-0067">ATP-binding</keyword>
<dbReference type="PROSITE" id="PS50109">
    <property type="entry name" value="HIS_KIN"/>
    <property type="match status" value="1"/>
</dbReference>
<comment type="subcellular location">
    <subcellularLocation>
        <location evidence="2">Cell membrane</location>
    </subcellularLocation>
</comment>
<dbReference type="InterPro" id="IPR036890">
    <property type="entry name" value="HATPase_C_sf"/>
</dbReference>
<keyword evidence="15" id="KW-0547">Nucleotide-binding</keyword>
<feature type="domain" description="Histidine kinase" evidence="13">
    <location>
        <begin position="291"/>
        <end position="502"/>
    </location>
</feature>
<dbReference type="SUPFAM" id="SSF158472">
    <property type="entry name" value="HAMP domain-like"/>
    <property type="match status" value="1"/>
</dbReference>
<comment type="catalytic activity">
    <reaction evidence="1">
        <text>ATP + protein L-histidine = ADP + protein N-phospho-L-histidine.</text>
        <dbReference type="EC" id="2.7.13.3"/>
    </reaction>
</comment>
<dbReference type="Gene3D" id="3.30.565.10">
    <property type="entry name" value="Histidine kinase-like ATPase, C-terminal domain"/>
    <property type="match status" value="1"/>
</dbReference>
<evidence type="ECO:0000256" key="8">
    <source>
        <dbReference type="ARBA" id="ARBA00022989"/>
    </source>
</evidence>
<dbReference type="PROSITE" id="PS50885">
    <property type="entry name" value="HAMP"/>
    <property type="match status" value="1"/>
</dbReference>
<gene>
    <name evidence="15" type="ORF">QRT04_05385</name>
</gene>
<evidence type="ECO:0000259" key="13">
    <source>
        <dbReference type="PROSITE" id="PS50109"/>
    </source>
</evidence>
<organism evidence="15 16">
    <name type="scientific">Cellulomonas alba</name>
    <dbReference type="NCBI Taxonomy" id="3053467"/>
    <lineage>
        <taxon>Bacteria</taxon>
        <taxon>Bacillati</taxon>
        <taxon>Actinomycetota</taxon>
        <taxon>Actinomycetes</taxon>
        <taxon>Micrococcales</taxon>
        <taxon>Cellulomonadaceae</taxon>
        <taxon>Cellulomonas</taxon>
    </lineage>
</organism>
<dbReference type="CDD" id="cd00082">
    <property type="entry name" value="HisKA"/>
    <property type="match status" value="1"/>
</dbReference>
<feature type="transmembrane region" description="Helical" evidence="12">
    <location>
        <begin position="208"/>
        <end position="230"/>
    </location>
</feature>
<dbReference type="GO" id="GO:0005524">
    <property type="term" value="F:ATP binding"/>
    <property type="evidence" value="ECO:0007669"/>
    <property type="project" value="UniProtKB-KW"/>
</dbReference>
<feature type="compositionally biased region" description="Acidic residues" evidence="11">
    <location>
        <begin position="505"/>
        <end position="526"/>
    </location>
</feature>
<evidence type="ECO:0000256" key="2">
    <source>
        <dbReference type="ARBA" id="ARBA00004236"/>
    </source>
</evidence>
<dbReference type="SUPFAM" id="SSF47384">
    <property type="entry name" value="Homodimeric domain of signal transducing histidine kinase"/>
    <property type="match status" value="1"/>
</dbReference>
<dbReference type="EMBL" id="JAUCGQ010000001">
    <property type="protein sequence ID" value="MDM7854359.1"/>
    <property type="molecule type" value="Genomic_DNA"/>
</dbReference>
<name>A0ABT7SE58_9CELL</name>
<proteinExistence type="predicted"/>
<dbReference type="InterPro" id="IPR005467">
    <property type="entry name" value="His_kinase_dom"/>
</dbReference>
<dbReference type="InterPro" id="IPR004358">
    <property type="entry name" value="Sig_transdc_His_kin-like_C"/>
</dbReference>
<evidence type="ECO:0000259" key="14">
    <source>
        <dbReference type="PROSITE" id="PS50885"/>
    </source>
</evidence>
<evidence type="ECO:0000256" key="1">
    <source>
        <dbReference type="ARBA" id="ARBA00000085"/>
    </source>
</evidence>
<evidence type="ECO:0000256" key="7">
    <source>
        <dbReference type="ARBA" id="ARBA00022777"/>
    </source>
</evidence>
<dbReference type="CDD" id="cd06225">
    <property type="entry name" value="HAMP"/>
    <property type="match status" value="1"/>
</dbReference>
<dbReference type="PRINTS" id="PR00344">
    <property type="entry name" value="BCTRLSENSOR"/>
</dbReference>
<feature type="transmembrane region" description="Helical" evidence="12">
    <location>
        <begin position="41"/>
        <end position="63"/>
    </location>
</feature>
<evidence type="ECO:0000256" key="10">
    <source>
        <dbReference type="ARBA" id="ARBA00023136"/>
    </source>
</evidence>
<comment type="caution">
    <text evidence="15">The sequence shown here is derived from an EMBL/GenBank/DDBJ whole genome shotgun (WGS) entry which is preliminary data.</text>
</comment>
<dbReference type="Pfam" id="PF00672">
    <property type="entry name" value="HAMP"/>
    <property type="match status" value="1"/>
</dbReference>
<dbReference type="InterPro" id="IPR003660">
    <property type="entry name" value="HAMP_dom"/>
</dbReference>
<feature type="region of interest" description="Disordered" evidence="11">
    <location>
        <begin position="502"/>
        <end position="526"/>
    </location>
</feature>
<keyword evidence="8 12" id="KW-1133">Transmembrane helix</keyword>
<evidence type="ECO:0000256" key="5">
    <source>
        <dbReference type="ARBA" id="ARBA00022679"/>
    </source>
</evidence>
<dbReference type="SMART" id="SM00387">
    <property type="entry name" value="HATPase_c"/>
    <property type="match status" value="1"/>
</dbReference>
<dbReference type="SUPFAM" id="SSF55874">
    <property type="entry name" value="ATPase domain of HSP90 chaperone/DNA topoisomerase II/histidine kinase"/>
    <property type="match status" value="1"/>
</dbReference>
<keyword evidence="6 12" id="KW-0812">Transmembrane</keyword>
<dbReference type="Gene3D" id="1.10.287.130">
    <property type="match status" value="1"/>
</dbReference>
<dbReference type="SMART" id="SM00304">
    <property type="entry name" value="HAMP"/>
    <property type="match status" value="1"/>
</dbReference>
<keyword evidence="10 12" id="KW-0472">Membrane</keyword>
<keyword evidence="16" id="KW-1185">Reference proteome</keyword>
<keyword evidence="9" id="KW-0902">Two-component regulatory system</keyword>
<evidence type="ECO:0000313" key="15">
    <source>
        <dbReference type="EMBL" id="MDM7854359.1"/>
    </source>
</evidence>
<evidence type="ECO:0000256" key="4">
    <source>
        <dbReference type="ARBA" id="ARBA00022553"/>
    </source>
</evidence>
<dbReference type="Gene3D" id="6.10.340.10">
    <property type="match status" value="1"/>
</dbReference>
<dbReference type="InterPro" id="IPR050428">
    <property type="entry name" value="TCS_sensor_his_kinase"/>
</dbReference>
<protein>
    <recommendedName>
        <fullName evidence="3">histidine kinase</fullName>
        <ecNumber evidence="3">2.7.13.3</ecNumber>
    </recommendedName>
</protein>
<dbReference type="InterPro" id="IPR003661">
    <property type="entry name" value="HisK_dim/P_dom"/>
</dbReference>
<feature type="domain" description="HAMP" evidence="14">
    <location>
        <begin position="231"/>
        <end position="283"/>
    </location>
</feature>
<dbReference type="Pfam" id="PF00512">
    <property type="entry name" value="HisKA"/>
    <property type="match status" value="1"/>
</dbReference>
<evidence type="ECO:0000256" key="3">
    <source>
        <dbReference type="ARBA" id="ARBA00012438"/>
    </source>
</evidence>
<dbReference type="PANTHER" id="PTHR45436:SF5">
    <property type="entry name" value="SENSOR HISTIDINE KINASE TRCS"/>
    <property type="match status" value="1"/>
</dbReference>
<evidence type="ECO:0000256" key="6">
    <source>
        <dbReference type="ARBA" id="ARBA00022692"/>
    </source>
</evidence>
<dbReference type="PANTHER" id="PTHR45436">
    <property type="entry name" value="SENSOR HISTIDINE KINASE YKOH"/>
    <property type="match status" value="1"/>
</dbReference>
<keyword evidence="5" id="KW-0808">Transferase</keyword>
<evidence type="ECO:0000256" key="9">
    <source>
        <dbReference type="ARBA" id="ARBA00023012"/>
    </source>
</evidence>
<reference evidence="15 16" key="1">
    <citation type="submission" date="2023-06" db="EMBL/GenBank/DDBJ databases">
        <title>Cellulomonas sp. MW4 Whole genome sequence.</title>
        <authorList>
            <person name="Park S."/>
        </authorList>
    </citation>
    <scope>NUCLEOTIDE SEQUENCE [LARGE SCALE GENOMIC DNA]</scope>
    <source>
        <strain evidence="15 16">MW4</strain>
    </source>
</reference>
<keyword evidence="7" id="KW-0418">Kinase</keyword>
<dbReference type="Proteomes" id="UP001529338">
    <property type="component" value="Unassembled WGS sequence"/>
</dbReference>
<dbReference type="EC" id="2.7.13.3" evidence="3"/>
<dbReference type="InterPro" id="IPR036097">
    <property type="entry name" value="HisK_dim/P_sf"/>
</dbReference>